<dbReference type="RefSeq" id="WP_253739549.1">
    <property type="nucleotide sequence ID" value="NZ_BAABKA010000105.1"/>
</dbReference>
<proteinExistence type="predicted"/>
<accession>A0A9X2G8R5</accession>
<organism evidence="1 2">
    <name type="scientific">Nonomuraea thailandensis</name>
    <dbReference type="NCBI Taxonomy" id="1188745"/>
    <lineage>
        <taxon>Bacteria</taxon>
        <taxon>Bacillati</taxon>
        <taxon>Actinomycetota</taxon>
        <taxon>Actinomycetes</taxon>
        <taxon>Streptosporangiales</taxon>
        <taxon>Streptosporangiaceae</taxon>
        <taxon>Nonomuraea</taxon>
    </lineage>
</organism>
<dbReference type="AlphaFoldDB" id="A0A9X2G8R5"/>
<gene>
    <name evidence="1" type="ORF">HD597_000140</name>
</gene>
<comment type="caution">
    <text evidence="1">The sequence shown here is derived from an EMBL/GenBank/DDBJ whole genome shotgun (WGS) entry which is preliminary data.</text>
</comment>
<evidence type="ECO:0000313" key="1">
    <source>
        <dbReference type="EMBL" id="MCP2353120.1"/>
    </source>
</evidence>
<dbReference type="Proteomes" id="UP001139648">
    <property type="component" value="Unassembled WGS sequence"/>
</dbReference>
<keyword evidence="2" id="KW-1185">Reference proteome</keyword>
<protein>
    <submittedName>
        <fullName evidence="1">Uncharacterized protein</fullName>
    </submittedName>
</protein>
<evidence type="ECO:0000313" key="2">
    <source>
        <dbReference type="Proteomes" id="UP001139648"/>
    </source>
</evidence>
<sequence>MMAAVRSAIQPAWLGADPTQFQGEAARRLLTQFPPRTRPSTWSATEETQQEVLARIDRPPMRARVKTTHEGRRYGARWILSWLETFPGTTWQDRWQVSPANDLGFRWVDPVMAWMSEHGEKPREEGLRSGLLCLLVADVIRPDLEFMLKIVRSKYWREAVVQHRDPAGFARIEESADPVLLASRLGLLACSQIATIAVAKGGRSRRRHSWRLP</sequence>
<reference evidence="1" key="1">
    <citation type="submission" date="2022-06" db="EMBL/GenBank/DDBJ databases">
        <title>Sequencing the genomes of 1000 actinobacteria strains.</title>
        <authorList>
            <person name="Klenk H.-P."/>
        </authorList>
    </citation>
    <scope>NUCLEOTIDE SEQUENCE</scope>
    <source>
        <strain evidence="1">DSM 46694</strain>
    </source>
</reference>
<name>A0A9X2G8R5_9ACTN</name>
<dbReference type="EMBL" id="JAMZEB010000001">
    <property type="protein sequence ID" value="MCP2353120.1"/>
    <property type="molecule type" value="Genomic_DNA"/>
</dbReference>